<evidence type="ECO:0000256" key="1">
    <source>
        <dbReference type="SAM" id="MobiDB-lite"/>
    </source>
</evidence>
<comment type="caution">
    <text evidence="3">The sequence shown here is derived from an EMBL/GenBank/DDBJ whole genome shotgun (WGS) entry which is preliminary data.</text>
</comment>
<gene>
    <name evidence="3" type="ORF">B808_471</name>
</gene>
<sequence>MFKKIIKWSFVGLVLIGSNWATYNYTKKTIQPVYKTKIIKVKTTPKTEVEKAQPVSQPKPQPQQPQQQSDENDYNKYDTPEEEKRAEETQNITSSAASTPDGVGISIDGLTGKQIKPDNLK</sequence>
<feature type="compositionally biased region" description="Polar residues" evidence="1">
    <location>
        <begin position="89"/>
        <end position="98"/>
    </location>
</feature>
<evidence type="ECO:0000313" key="4">
    <source>
        <dbReference type="Proteomes" id="UP000019474"/>
    </source>
</evidence>
<organism evidence="3 4">
    <name type="scientific">Fructilactobacillus florum 8D</name>
    <dbReference type="NCBI Taxonomy" id="1221538"/>
    <lineage>
        <taxon>Bacteria</taxon>
        <taxon>Bacillati</taxon>
        <taxon>Bacillota</taxon>
        <taxon>Bacilli</taxon>
        <taxon>Lactobacillales</taxon>
        <taxon>Lactobacillaceae</taxon>
        <taxon>Fructilactobacillus</taxon>
    </lineage>
</organism>
<feature type="signal peptide" evidence="2">
    <location>
        <begin position="1"/>
        <end position="23"/>
    </location>
</feature>
<reference evidence="3 4" key="1">
    <citation type="submission" date="2012-08" db="EMBL/GenBank/DDBJ databases">
        <title>Genome sequencing of Lactobacillus florum 8D.</title>
        <authorList>
            <person name="Kim E.B."/>
            <person name="Marco M.L."/>
        </authorList>
    </citation>
    <scope>NUCLEOTIDE SEQUENCE [LARGE SCALE GENOMIC DNA]</scope>
    <source>
        <strain evidence="3 4">8D</strain>
    </source>
</reference>
<accession>W9EHZ3</accession>
<feature type="chain" id="PRO_5039132622" evidence="2">
    <location>
        <begin position="24"/>
        <end position="121"/>
    </location>
</feature>
<evidence type="ECO:0000256" key="2">
    <source>
        <dbReference type="SAM" id="SignalP"/>
    </source>
</evidence>
<name>W9EHZ3_9LACO</name>
<dbReference type="RefSeq" id="WP_035421685.1">
    <property type="nucleotide sequence ID" value="NZ_ALXG01000019.1"/>
</dbReference>
<evidence type="ECO:0000313" key="3">
    <source>
        <dbReference type="EMBL" id="ETO40610.1"/>
    </source>
</evidence>
<feature type="compositionally biased region" description="Basic and acidic residues" evidence="1">
    <location>
        <begin position="73"/>
        <end position="88"/>
    </location>
</feature>
<dbReference type="Proteomes" id="UP000019474">
    <property type="component" value="Unassembled WGS sequence"/>
</dbReference>
<proteinExistence type="predicted"/>
<dbReference type="EMBL" id="ALXG01000019">
    <property type="protein sequence ID" value="ETO40610.1"/>
    <property type="molecule type" value="Genomic_DNA"/>
</dbReference>
<protein>
    <submittedName>
        <fullName evidence="3">Uncharacterized protein</fullName>
    </submittedName>
</protein>
<dbReference type="AlphaFoldDB" id="W9EHZ3"/>
<feature type="region of interest" description="Disordered" evidence="1">
    <location>
        <begin position="45"/>
        <end position="121"/>
    </location>
</feature>
<keyword evidence="4" id="KW-1185">Reference proteome</keyword>
<keyword evidence="2" id="KW-0732">Signal</keyword>
<dbReference type="PATRIC" id="fig|1221538.3.peg.474"/>